<protein>
    <recommendedName>
        <fullName evidence="4">Transcription factor domain-containing protein</fullName>
    </recommendedName>
</protein>
<organism evidence="2 3">
    <name type="scientific">Lentithecium fluviatile CBS 122367</name>
    <dbReference type="NCBI Taxonomy" id="1168545"/>
    <lineage>
        <taxon>Eukaryota</taxon>
        <taxon>Fungi</taxon>
        <taxon>Dikarya</taxon>
        <taxon>Ascomycota</taxon>
        <taxon>Pezizomycotina</taxon>
        <taxon>Dothideomycetes</taxon>
        <taxon>Pleosporomycetidae</taxon>
        <taxon>Pleosporales</taxon>
        <taxon>Massarineae</taxon>
        <taxon>Lentitheciaceae</taxon>
        <taxon>Lentithecium</taxon>
    </lineage>
</organism>
<dbReference type="PANTHER" id="PTHR37540">
    <property type="entry name" value="TRANSCRIPTION FACTOR (ACR-2), PUTATIVE-RELATED-RELATED"/>
    <property type="match status" value="1"/>
</dbReference>
<reference evidence="2" key="1">
    <citation type="journal article" date="2020" name="Stud. Mycol.">
        <title>101 Dothideomycetes genomes: a test case for predicting lifestyles and emergence of pathogens.</title>
        <authorList>
            <person name="Haridas S."/>
            <person name="Albert R."/>
            <person name="Binder M."/>
            <person name="Bloem J."/>
            <person name="Labutti K."/>
            <person name="Salamov A."/>
            <person name="Andreopoulos B."/>
            <person name="Baker S."/>
            <person name="Barry K."/>
            <person name="Bills G."/>
            <person name="Bluhm B."/>
            <person name="Cannon C."/>
            <person name="Castanera R."/>
            <person name="Culley D."/>
            <person name="Daum C."/>
            <person name="Ezra D."/>
            <person name="Gonzalez J."/>
            <person name="Henrissat B."/>
            <person name="Kuo A."/>
            <person name="Liang C."/>
            <person name="Lipzen A."/>
            <person name="Lutzoni F."/>
            <person name="Magnuson J."/>
            <person name="Mondo S."/>
            <person name="Nolan M."/>
            <person name="Ohm R."/>
            <person name="Pangilinan J."/>
            <person name="Park H.-J."/>
            <person name="Ramirez L."/>
            <person name="Alfaro M."/>
            <person name="Sun H."/>
            <person name="Tritt A."/>
            <person name="Yoshinaga Y."/>
            <person name="Zwiers L.-H."/>
            <person name="Turgeon B."/>
            <person name="Goodwin S."/>
            <person name="Spatafora J."/>
            <person name="Crous P."/>
            <person name="Grigoriev I."/>
        </authorList>
    </citation>
    <scope>NUCLEOTIDE SEQUENCE</scope>
    <source>
        <strain evidence="2">CBS 122367</strain>
    </source>
</reference>
<dbReference type="EMBL" id="MU005593">
    <property type="protein sequence ID" value="KAF2681004.1"/>
    <property type="molecule type" value="Genomic_DNA"/>
</dbReference>
<evidence type="ECO:0000313" key="3">
    <source>
        <dbReference type="Proteomes" id="UP000799291"/>
    </source>
</evidence>
<dbReference type="PANTHER" id="PTHR37540:SF5">
    <property type="entry name" value="TRANSCRIPTION FACTOR DOMAIN-CONTAINING PROTEIN"/>
    <property type="match status" value="1"/>
</dbReference>
<dbReference type="Proteomes" id="UP000799291">
    <property type="component" value="Unassembled WGS sequence"/>
</dbReference>
<evidence type="ECO:0000313" key="2">
    <source>
        <dbReference type="EMBL" id="KAF2681004.1"/>
    </source>
</evidence>
<dbReference type="AlphaFoldDB" id="A0A6G1IRX9"/>
<feature type="compositionally biased region" description="Basic and acidic residues" evidence="1">
    <location>
        <begin position="33"/>
        <end position="47"/>
    </location>
</feature>
<dbReference type="OrthoDB" id="4158087at2759"/>
<evidence type="ECO:0008006" key="4">
    <source>
        <dbReference type="Google" id="ProtNLM"/>
    </source>
</evidence>
<keyword evidence="3" id="KW-1185">Reference proteome</keyword>
<gene>
    <name evidence="2" type="ORF">K458DRAFT_392232</name>
</gene>
<proteinExistence type="predicted"/>
<feature type="region of interest" description="Disordered" evidence="1">
    <location>
        <begin position="1"/>
        <end position="62"/>
    </location>
</feature>
<name>A0A6G1IRX9_9PLEO</name>
<evidence type="ECO:0000256" key="1">
    <source>
        <dbReference type="SAM" id="MobiDB-lite"/>
    </source>
</evidence>
<accession>A0A6G1IRX9</accession>
<sequence length="458" mass="52227">MPTSFEFIPADSSGRSNAAERTRIRSRCMQGKNKRDGSRRSLREARRGTPKPALSVPQPPPSNVAISLAEDIGRQSRETLFKVFAYKSLEQSMSPLKDCVSFSPIETKCFEWLFNDASFLHALLLVGSMMNDFNLYNIQQPGSKTYKYLRKTILLLNIKLGEQEAHSKDSTLYVVITLTMLAAWSSDWRAASAHIAGLYKIVELRGGLEYLAQRPKLHFKLDRIDLAWALSSGERPYFLPIVVSWDPLFPRDQLPNHVRASMLSMEGNVDERLATVFHDLQFLTYTINTHAQKHTKWEADSFQAILNSIQARLLRLPSTPTDPLSESMRLGMLAFLTTMFAMPGRKIPYPFLAHRFRGLFQKWKNADDRKRRPTVQLWALTVGAVSAVVDVDEDWFLEAWKACSSALETSWEEARLRLLSVMWIECMHDNSGRMAFQQLCTRVHGSEPNLQGSYEGRS</sequence>